<gene>
    <name evidence="2" type="ORF">Z519_06253</name>
</gene>
<evidence type="ECO:0000313" key="3">
    <source>
        <dbReference type="Proteomes" id="UP000053789"/>
    </source>
</evidence>
<evidence type="ECO:0000313" key="2">
    <source>
        <dbReference type="EMBL" id="KIW93648.1"/>
    </source>
</evidence>
<proteinExistence type="predicted"/>
<keyword evidence="3" id="KW-1185">Reference proteome</keyword>
<name>A0A0D2HK42_CLAB1</name>
<sequence>MSNSGSLAHSHNKGSRQEQGMVEYSAPLSRPRPATRLTQGQAGQPAPLTPQESEEIQQDDILRASCWFGFELSITHRPPLSKPLQLSLLGSIHRDTICQALVLRSLDEEVATEYLDDLNSQRQLCFTPTRAPDIPPRYPFLVIQGKGIFGGKANGLGTLPNFSSRLLHGQLPTTTTHEGVEKQLVRSWRKW</sequence>
<dbReference type="RefSeq" id="XP_016620317.1">
    <property type="nucleotide sequence ID" value="XM_016763993.1"/>
</dbReference>
<dbReference type="AlphaFoldDB" id="A0A0D2HK42"/>
<dbReference type="Proteomes" id="UP000053789">
    <property type="component" value="Unassembled WGS sequence"/>
</dbReference>
<accession>A0A0D2HK42</accession>
<evidence type="ECO:0000256" key="1">
    <source>
        <dbReference type="SAM" id="MobiDB-lite"/>
    </source>
</evidence>
<organism evidence="2 3">
    <name type="scientific">Cladophialophora bantiana (strain ATCC 10958 / CBS 173.52 / CDC B-1940 / NIH 8579)</name>
    <name type="common">Xylohypha bantiana</name>
    <dbReference type="NCBI Taxonomy" id="1442370"/>
    <lineage>
        <taxon>Eukaryota</taxon>
        <taxon>Fungi</taxon>
        <taxon>Dikarya</taxon>
        <taxon>Ascomycota</taxon>
        <taxon>Pezizomycotina</taxon>
        <taxon>Eurotiomycetes</taxon>
        <taxon>Chaetothyriomycetidae</taxon>
        <taxon>Chaetothyriales</taxon>
        <taxon>Herpotrichiellaceae</taxon>
        <taxon>Cladophialophora</taxon>
    </lineage>
</organism>
<protein>
    <submittedName>
        <fullName evidence="2">Uncharacterized protein</fullName>
    </submittedName>
</protein>
<reference evidence="2" key="1">
    <citation type="submission" date="2015-01" db="EMBL/GenBank/DDBJ databases">
        <title>The Genome Sequence of Cladophialophora bantiana CBS 173.52.</title>
        <authorList>
            <consortium name="The Broad Institute Genomics Platform"/>
            <person name="Cuomo C."/>
            <person name="de Hoog S."/>
            <person name="Gorbushina A."/>
            <person name="Stielow B."/>
            <person name="Teixiera M."/>
            <person name="Abouelleil A."/>
            <person name="Chapman S.B."/>
            <person name="Priest M."/>
            <person name="Young S.K."/>
            <person name="Wortman J."/>
            <person name="Nusbaum C."/>
            <person name="Birren B."/>
        </authorList>
    </citation>
    <scope>NUCLEOTIDE SEQUENCE [LARGE SCALE GENOMIC DNA]</scope>
    <source>
        <strain evidence="2">CBS 173.52</strain>
    </source>
</reference>
<dbReference type="HOGENOM" id="CLU_1421277_0_0_1"/>
<feature type="region of interest" description="Disordered" evidence="1">
    <location>
        <begin position="1"/>
        <end position="55"/>
    </location>
</feature>
<dbReference type="VEuPathDB" id="FungiDB:Z519_06253"/>
<dbReference type="EMBL" id="KN846987">
    <property type="protein sequence ID" value="KIW93648.1"/>
    <property type="molecule type" value="Genomic_DNA"/>
</dbReference>
<dbReference type="GeneID" id="27699181"/>